<sequence length="574" mass="63596">MFLNHRALLARARHSYSHDLRPFTTAATTSLEFLRPSRASYGDGVSTNQRSPLSCRAVRLPHQTYDTSCGIAFTPGTRAIDCNKRWKLPSGVLVTKRSYTTLNASLHSQDSPSIAPGNGHLLARKHAEEQVGCVTNKPDNSHNSYSNSGSFESSTVSDTQMADQVNERGMSDSESPSDSDDSHDYPSEDHSENQLEEEHEEYAPLSFQIPPETLQAAMRSSPSAGTAYWRHDLYRGPDNQKIAVHYCRTKEVAERVARYFIKEPVLGFDIEWKPNATPRDGIKGNASLIQLASEDRIALFHIALFDGTTAEELLPPLLKSIMENPCITKVGVSIKADCTRLRKYLGLEAHGLLELSHLYKLVKFAVSEPKKVNKVLVSLAQQVEEHLQLPMQKGSVRSSDWSRPLDYEQIVYAASDGYAGLRVFDVLEGKRVCIRPRLQRPEFAELNRPIRLPESFGASSAEDVANKGPKEFPNEEEEVYETAVEEFSNTDTTSTESEVYIDDSDLDSGSDVEYEPPTRNLGRLLLSNATPVDPGYPTLPYISSSEDGQSDSFAESKKGGGKGIGRPPPTKEPV</sequence>
<gene>
    <name evidence="5" type="ORF">GQ43DRAFT_485300</name>
</gene>
<feature type="domain" description="3'-5' exonuclease" evidence="4">
    <location>
        <begin position="244"/>
        <end position="432"/>
    </location>
</feature>
<evidence type="ECO:0000313" key="6">
    <source>
        <dbReference type="Proteomes" id="UP000799536"/>
    </source>
</evidence>
<dbReference type="SUPFAM" id="SSF53098">
    <property type="entry name" value="Ribonuclease H-like"/>
    <property type="match status" value="1"/>
</dbReference>
<dbReference type="SMART" id="SM00474">
    <property type="entry name" value="35EXOc"/>
    <property type="match status" value="1"/>
</dbReference>
<proteinExistence type="predicted"/>
<evidence type="ECO:0000256" key="1">
    <source>
        <dbReference type="ARBA" id="ARBA00022722"/>
    </source>
</evidence>
<dbReference type="Pfam" id="PF01612">
    <property type="entry name" value="DNA_pol_A_exo1"/>
    <property type="match status" value="1"/>
</dbReference>
<organism evidence="5 6">
    <name type="scientific">Delitschia confertaspora ATCC 74209</name>
    <dbReference type="NCBI Taxonomy" id="1513339"/>
    <lineage>
        <taxon>Eukaryota</taxon>
        <taxon>Fungi</taxon>
        <taxon>Dikarya</taxon>
        <taxon>Ascomycota</taxon>
        <taxon>Pezizomycotina</taxon>
        <taxon>Dothideomycetes</taxon>
        <taxon>Pleosporomycetidae</taxon>
        <taxon>Pleosporales</taxon>
        <taxon>Delitschiaceae</taxon>
        <taxon>Delitschia</taxon>
    </lineage>
</organism>
<dbReference type="Gene3D" id="3.30.420.10">
    <property type="entry name" value="Ribonuclease H-like superfamily/Ribonuclease H"/>
    <property type="match status" value="1"/>
</dbReference>
<keyword evidence="2" id="KW-0378">Hydrolase</keyword>
<dbReference type="PANTHER" id="PTHR13620:SF104">
    <property type="entry name" value="EXONUCLEASE 3'-5' DOMAIN-CONTAINING PROTEIN 2"/>
    <property type="match status" value="1"/>
</dbReference>
<dbReference type="OrthoDB" id="1920326at2759"/>
<feature type="compositionally biased region" description="Acidic residues" evidence="3">
    <location>
        <begin position="499"/>
        <end position="514"/>
    </location>
</feature>
<feature type="compositionally biased region" description="Polar residues" evidence="3">
    <location>
        <begin position="541"/>
        <end position="553"/>
    </location>
</feature>
<dbReference type="GO" id="GO:0005634">
    <property type="term" value="C:nucleus"/>
    <property type="evidence" value="ECO:0007669"/>
    <property type="project" value="TreeGrafter"/>
</dbReference>
<dbReference type="InterPro" id="IPR051132">
    <property type="entry name" value="3-5_Exonuclease_domain"/>
</dbReference>
<evidence type="ECO:0000256" key="2">
    <source>
        <dbReference type="ARBA" id="ARBA00022801"/>
    </source>
</evidence>
<feature type="region of interest" description="Disordered" evidence="3">
    <location>
        <begin position="484"/>
        <end position="574"/>
    </location>
</feature>
<dbReference type="GO" id="GO:0005737">
    <property type="term" value="C:cytoplasm"/>
    <property type="evidence" value="ECO:0007669"/>
    <property type="project" value="TreeGrafter"/>
</dbReference>
<dbReference type="CDD" id="cd06141">
    <property type="entry name" value="WRN_exo"/>
    <property type="match status" value="1"/>
</dbReference>
<name>A0A9P4MTB7_9PLEO</name>
<feature type="region of interest" description="Disordered" evidence="3">
    <location>
        <begin position="134"/>
        <end position="201"/>
    </location>
</feature>
<accession>A0A9P4MTB7</accession>
<dbReference type="EMBL" id="ML994543">
    <property type="protein sequence ID" value="KAF2195980.1"/>
    <property type="molecule type" value="Genomic_DNA"/>
</dbReference>
<evidence type="ECO:0000313" key="5">
    <source>
        <dbReference type="EMBL" id="KAF2195980.1"/>
    </source>
</evidence>
<dbReference type="PANTHER" id="PTHR13620">
    <property type="entry name" value="3-5 EXONUCLEASE"/>
    <property type="match status" value="1"/>
</dbReference>
<dbReference type="Proteomes" id="UP000799536">
    <property type="component" value="Unassembled WGS sequence"/>
</dbReference>
<evidence type="ECO:0000256" key="3">
    <source>
        <dbReference type="SAM" id="MobiDB-lite"/>
    </source>
</evidence>
<dbReference type="InterPro" id="IPR012337">
    <property type="entry name" value="RNaseH-like_sf"/>
</dbReference>
<feature type="compositionally biased region" description="Low complexity" evidence="3">
    <location>
        <begin position="141"/>
        <end position="154"/>
    </location>
</feature>
<keyword evidence="1" id="KW-0540">Nuclease</keyword>
<protein>
    <submittedName>
        <fullName evidence="5">Ribonuclease H-like protein</fullName>
    </submittedName>
</protein>
<dbReference type="GO" id="GO:0008408">
    <property type="term" value="F:3'-5' exonuclease activity"/>
    <property type="evidence" value="ECO:0007669"/>
    <property type="project" value="InterPro"/>
</dbReference>
<keyword evidence="6" id="KW-1185">Reference proteome</keyword>
<dbReference type="GO" id="GO:0003676">
    <property type="term" value="F:nucleic acid binding"/>
    <property type="evidence" value="ECO:0007669"/>
    <property type="project" value="InterPro"/>
</dbReference>
<feature type="compositionally biased region" description="Basic and acidic residues" evidence="3">
    <location>
        <begin position="180"/>
        <end position="193"/>
    </location>
</feature>
<evidence type="ECO:0000259" key="4">
    <source>
        <dbReference type="SMART" id="SM00474"/>
    </source>
</evidence>
<dbReference type="GO" id="GO:0006139">
    <property type="term" value="P:nucleobase-containing compound metabolic process"/>
    <property type="evidence" value="ECO:0007669"/>
    <property type="project" value="InterPro"/>
</dbReference>
<dbReference type="FunFam" id="3.30.420.10:FF:000100">
    <property type="entry name" value="3'-5' exonuclease/helicase (Wrn), putative"/>
    <property type="match status" value="1"/>
</dbReference>
<dbReference type="InterPro" id="IPR002562">
    <property type="entry name" value="3'-5'_exonuclease_dom"/>
</dbReference>
<reference evidence="5" key="1">
    <citation type="journal article" date="2020" name="Stud. Mycol.">
        <title>101 Dothideomycetes genomes: a test case for predicting lifestyles and emergence of pathogens.</title>
        <authorList>
            <person name="Haridas S."/>
            <person name="Albert R."/>
            <person name="Binder M."/>
            <person name="Bloem J."/>
            <person name="Labutti K."/>
            <person name="Salamov A."/>
            <person name="Andreopoulos B."/>
            <person name="Baker S."/>
            <person name="Barry K."/>
            <person name="Bills G."/>
            <person name="Bluhm B."/>
            <person name="Cannon C."/>
            <person name="Castanera R."/>
            <person name="Culley D."/>
            <person name="Daum C."/>
            <person name="Ezra D."/>
            <person name="Gonzalez J."/>
            <person name="Henrissat B."/>
            <person name="Kuo A."/>
            <person name="Liang C."/>
            <person name="Lipzen A."/>
            <person name="Lutzoni F."/>
            <person name="Magnuson J."/>
            <person name="Mondo S."/>
            <person name="Nolan M."/>
            <person name="Ohm R."/>
            <person name="Pangilinan J."/>
            <person name="Park H.-J."/>
            <person name="Ramirez L."/>
            <person name="Alfaro M."/>
            <person name="Sun H."/>
            <person name="Tritt A."/>
            <person name="Yoshinaga Y."/>
            <person name="Zwiers L.-H."/>
            <person name="Turgeon B."/>
            <person name="Goodwin S."/>
            <person name="Spatafora J."/>
            <person name="Crous P."/>
            <person name="Grigoriev I."/>
        </authorList>
    </citation>
    <scope>NUCLEOTIDE SEQUENCE</scope>
    <source>
        <strain evidence="5">ATCC 74209</strain>
    </source>
</reference>
<comment type="caution">
    <text evidence="5">The sequence shown here is derived from an EMBL/GenBank/DDBJ whole genome shotgun (WGS) entry which is preliminary data.</text>
</comment>
<dbReference type="AlphaFoldDB" id="A0A9P4MTB7"/>
<dbReference type="InterPro" id="IPR036397">
    <property type="entry name" value="RNaseH_sf"/>
</dbReference>
<feature type="compositionally biased region" description="Polar residues" evidence="3">
    <location>
        <begin position="487"/>
        <end position="497"/>
    </location>
</feature>